<evidence type="ECO:0000256" key="1">
    <source>
        <dbReference type="SAM" id="Phobius"/>
    </source>
</evidence>
<keyword evidence="1" id="KW-1133">Transmembrane helix</keyword>
<keyword evidence="3" id="KW-1185">Reference proteome</keyword>
<feature type="transmembrane region" description="Helical" evidence="1">
    <location>
        <begin position="183"/>
        <end position="201"/>
    </location>
</feature>
<keyword evidence="1" id="KW-0812">Transmembrane</keyword>
<evidence type="ECO:0000313" key="2">
    <source>
        <dbReference type="EMBL" id="CAF1673273.1"/>
    </source>
</evidence>
<dbReference type="EMBL" id="CAJNOR010013433">
    <property type="protein sequence ID" value="CAF1673273.1"/>
    <property type="molecule type" value="Genomic_DNA"/>
</dbReference>
<feature type="transmembrane region" description="Helical" evidence="1">
    <location>
        <begin position="98"/>
        <end position="120"/>
    </location>
</feature>
<dbReference type="AlphaFoldDB" id="A0A816GG78"/>
<protein>
    <submittedName>
        <fullName evidence="2">Uncharacterized protein</fullName>
    </submittedName>
</protein>
<keyword evidence="1" id="KW-0472">Membrane</keyword>
<name>A0A816GG78_ADIRI</name>
<organism evidence="2 3">
    <name type="scientific">Adineta ricciae</name>
    <name type="common">Rotifer</name>
    <dbReference type="NCBI Taxonomy" id="249248"/>
    <lineage>
        <taxon>Eukaryota</taxon>
        <taxon>Metazoa</taxon>
        <taxon>Spiralia</taxon>
        <taxon>Gnathifera</taxon>
        <taxon>Rotifera</taxon>
        <taxon>Eurotatoria</taxon>
        <taxon>Bdelloidea</taxon>
        <taxon>Adinetida</taxon>
        <taxon>Adinetidae</taxon>
        <taxon>Adineta</taxon>
    </lineage>
</organism>
<comment type="caution">
    <text evidence="2">The sequence shown here is derived from an EMBL/GenBank/DDBJ whole genome shotgun (WGS) entry which is preliminary data.</text>
</comment>
<accession>A0A816GG78</accession>
<reference evidence="2" key="1">
    <citation type="submission" date="2021-02" db="EMBL/GenBank/DDBJ databases">
        <authorList>
            <person name="Nowell W R."/>
        </authorList>
    </citation>
    <scope>NUCLEOTIDE SEQUENCE</scope>
</reference>
<evidence type="ECO:0000313" key="3">
    <source>
        <dbReference type="Proteomes" id="UP000663828"/>
    </source>
</evidence>
<dbReference type="Proteomes" id="UP000663828">
    <property type="component" value="Unassembled WGS sequence"/>
</dbReference>
<sequence length="555" mass="62973">GLLSSLECIYDPSCLALLIAWRSFNISDTIIKPLERATLNISTLNPYIKSRFLPNTTVDIITAQLFIEEWITMSSYEKYYNQCAPSECTYTYTRRFDILHMTASLIGIWTGLTLCLRLIVPLGMKIIFKCLSIRSINQRTVILVVEVSLQRKLVRVWSALWSINLFSKVTTMTIAMQRAATRLYCILLYGCLISILLFFSFQQQTYSETISTPNASIVNALYQQTNIFSLKCPCSQNSVPYSMFVSISSVRHTICTSTFVTIPWWNSVFNNRTDSDQSLFSTHMRLLSSMCQVTQNTIDDAIHVLIANKLISFQVIPQDTVVAQTNTIITTFLKQTSVDFQHTLTFIVENFRANQFMNMLLSNWQIELTNSEEQYLINTVPRTFPIWNSSFSCSCDRSSACSTPLIFSTNTSYPGIFRGCLVIDGLRLSTLECFSQTACLTRLLADLAIDRTRFNLVSLDASLIKNTTLPIGELIDALFVEEWKTAINYTSYFSTCAPLWCKYSFSQRKNTLDIINTLFGVYGGLTIIFRFLTPIAVKLYGQLRTNNVGVSGNGR</sequence>
<feature type="non-terminal residue" evidence="2">
    <location>
        <position position="1"/>
    </location>
</feature>
<gene>
    <name evidence="2" type="ORF">XAT740_LOCUS59102</name>
</gene>
<proteinExistence type="predicted"/>